<dbReference type="Proteomes" id="UP000315730">
    <property type="component" value="Unassembled WGS sequence"/>
</dbReference>
<dbReference type="EMBL" id="BJNW01000001">
    <property type="protein sequence ID" value="GEC97863.1"/>
    <property type="molecule type" value="Genomic_DNA"/>
</dbReference>
<dbReference type="PROSITE" id="PS00893">
    <property type="entry name" value="NUDIX_BOX"/>
    <property type="match status" value="1"/>
</dbReference>
<evidence type="ECO:0000256" key="1">
    <source>
        <dbReference type="ARBA" id="ARBA00005582"/>
    </source>
</evidence>
<dbReference type="Pfam" id="PF00293">
    <property type="entry name" value="NUDIX"/>
    <property type="match status" value="1"/>
</dbReference>
<evidence type="ECO:0000256" key="3">
    <source>
        <dbReference type="RuleBase" id="RU003476"/>
    </source>
</evidence>
<organism evidence="6 7">
    <name type="scientific">Kocuria varians</name>
    <name type="common">Micrococcus varians</name>
    <dbReference type="NCBI Taxonomy" id="1272"/>
    <lineage>
        <taxon>Bacteria</taxon>
        <taxon>Bacillati</taxon>
        <taxon>Actinomycetota</taxon>
        <taxon>Actinomycetes</taxon>
        <taxon>Micrococcales</taxon>
        <taxon>Micrococcaceae</taxon>
        <taxon>Kocuria</taxon>
    </lineage>
</organism>
<dbReference type="GO" id="GO:0016787">
    <property type="term" value="F:hydrolase activity"/>
    <property type="evidence" value="ECO:0007669"/>
    <property type="project" value="UniProtKB-KW"/>
</dbReference>
<dbReference type="PRINTS" id="PR00502">
    <property type="entry name" value="NUDIXFAMILY"/>
</dbReference>
<reference evidence="6 7" key="1">
    <citation type="submission" date="2019-06" db="EMBL/GenBank/DDBJ databases">
        <title>Whole genome shotgun sequence of Kocuria varians NBRC 15358.</title>
        <authorList>
            <person name="Hosoyama A."/>
            <person name="Uohara A."/>
            <person name="Ohji S."/>
            <person name="Ichikawa N."/>
        </authorList>
    </citation>
    <scope>NUCLEOTIDE SEQUENCE [LARGE SCALE GENOMIC DNA]</scope>
    <source>
        <strain evidence="6 7">NBRC 15358</strain>
    </source>
</reference>
<dbReference type="OrthoDB" id="9804442at2"/>
<dbReference type="PROSITE" id="PS51462">
    <property type="entry name" value="NUDIX"/>
    <property type="match status" value="1"/>
</dbReference>
<evidence type="ECO:0000256" key="4">
    <source>
        <dbReference type="SAM" id="MobiDB-lite"/>
    </source>
</evidence>
<sequence>MTQPFDSRVGAYALIIRDEQLLLTHWNPRHPGFEGAWTLPGGGMEPGEQPEQTMVREVFEETGFHVDSDGLVNVHSYWMSPEQRLDGQQRGNHACRVIYRAHITGGELAVEENGSSDDVAWIPLTQIGRTKRLDLVDQALRLAGLAGQVEGAPTPPETVAEQDVSTEPGRGGER</sequence>
<feature type="domain" description="Nudix hydrolase" evidence="5">
    <location>
        <begin position="6"/>
        <end position="146"/>
    </location>
</feature>
<proteinExistence type="inferred from homology"/>
<gene>
    <name evidence="6" type="ORF">KVA01_00180</name>
</gene>
<dbReference type="STRING" id="1272.GCA_900014985_00127"/>
<protein>
    <recommendedName>
        <fullName evidence="5">Nudix hydrolase domain-containing protein</fullName>
    </recommendedName>
</protein>
<dbReference type="PANTHER" id="PTHR43736">
    <property type="entry name" value="ADP-RIBOSE PYROPHOSPHATASE"/>
    <property type="match status" value="1"/>
</dbReference>
<dbReference type="Gene3D" id="3.90.79.10">
    <property type="entry name" value="Nucleoside Triphosphate Pyrophosphohydrolase"/>
    <property type="match status" value="1"/>
</dbReference>
<keyword evidence="2 3" id="KW-0378">Hydrolase</keyword>
<comment type="caution">
    <text evidence="6">The sequence shown here is derived from an EMBL/GenBank/DDBJ whole genome shotgun (WGS) entry which is preliminary data.</text>
</comment>
<feature type="region of interest" description="Disordered" evidence="4">
    <location>
        <begin position="147"/>
        <end position="174"/>
    </location>
</feature>
<accession>A0A4Y4D2S8</accession>
<dbReference type="RefSeq" id="WP_141268380.1">
    <property type="nucleotide sequence ID" value="NZ_BJNW01000001.1"/>
</dbReference>
<dbReference type="InterPro" id="IPR000086">
    <property type="entry name" value="NUDIX_hydrolase_dom"/>
</dbReference>
<evidence type="ECO:0000259" key="5">
    <source>
        <dbReference type="PROSITE" id="PS51462"/>
    </source>
</evidence>
<dbReference type="InterPro" id="IPR020084">
    <property type="entry name" value="NUDIX_hydrolase_CS"/>
</dbReference>
<dbReference type="InterPro" id="IPR015797">
    <property type="entry name" value="NUDIX_hydrolase-like_dom_sf"/>
</dbReference>
<keyword evidence="7" id="KW-1185">Reference proteome</keyword>
<evidence type="ECO:0000313" key="7">
    <source>
        <dbReference type="Proteomes" id="UP000315730"/>
    </source>
</evidence>
<dbReference type="InterPro" id="IPR020476">
    <property type="entry name" value="Nudix_hydrolase"/>
</dbReference>
<dbReference type="CDD" id="cd02883">
    <property type="entry name" value="NUDIX_Hydrolase"/>
    <property type="match status" value="1"/>
</dbReference>
<comment type="similarity">
    <text evidence="1 3">Belongs to the Nudix hydrolase family.</text>
</comment>
<dbReference type="PANTHER" id="PTHR43736:SF2">
    <property type="entry name" value="MUTT_NUDIX FAMILY PROTEIN"/>
    <property type="match status" value="1"/>
</dbReference>
<evidence type="ECO:0000256" key="2">
    <source>
        <dbReference type="ARBA" id="ARBA00022801"/>
    </source>
</evidence>
<evidence type="ECO:0000313" key="6">
    <source>
        <dbReference type="EMBL" id="GEC97863.1"/>
    </source>
</evidence>
<name>A0A4Y4D2S8_KOCVA</name>
<dbReference type="AlphaFoldDB" id="A0A4Y4D2S8"/>
<dbReference type="SUPFAM" id="SSF55811">
    <property type="entry name" value="Nudix"/>
    <property type="match status" value="1"/>
</dbReference>